<protein>
    <submittedName>
        <fullName evidence="7">Toxin</fullName>
    </submittedName>
</protein>
<dbReference type="Pfam" id="PF20220">
    <property type="entry name" value="ABC_toxin_N"/>
    <property type="match status" value="1"/>
</dbReference>
<dbReference type="InterPro" id="IPR046839">
    <property type="entry name" value="ABC_toxin_N"/>
</dbReference>
<keyword evidence="2" id="KW-0175">Coiled coil</keyword>
<dbReference type="OrthoDB" id="9781691at2"/>
<gene>
    <name evidence="7" type="ORF">PRCB_24560</name>
</gene>
<evidence type="ECO:0000259" key="4">
    <source>
        <dbReference type="Pfam" id="PF18413"/>
    </source>
</evidence>
<dbReference type="EMBL" id="PIQI01000030">
    <property type="protein sequence ID" value="PJZ02896.1"/>
    <property type="molecule type" value="Genomic_DNA"/>
</dbReference>
<proteinExistence type="predicted"/>
<evidence type="ECO:0000256" key="1">
    <source>
        <dbReference type="ARBA" id="ARBA00023026"/>
    </source>
</evidence>
<dbReference type="InterPro" id="IPR041568">
    <property type="entry name" value="TcA_RBD"/>
</dbReference>
<evidence type="ECO:0000313" key="8">
    <source>
        <dbReference type="Proteomes" id="UP000232062"/>
    </source>
</evidence>
<evidence type="ECO:0000256" key="2">
    <source>
        <dbReference type="SAM" id="Coils"/>
    </source>
</evidence>
<feature type="coiled-coil region" evidence="2">
    <location>
        <begin position="2199"/>
        <end position="2261"/>
    </location>
</feature>
<comment type="caution">
    <text evidence="7">The sequence shown here is derived from an EMBL/GenBank/DDBJ whole genome shotgun (WGS) entry which is preliminary data.</text>
</comment>
<name>A0A2M9W5R0_9GAMM</name>
<feature type="domain" description="ABC toxin N-terminal" evidence="6">
    <location>
        <begin position="961"/>
        <end position="1071"/>
    </location>
</feature>
<dbReference type="Pfam" id="PF18518">
    <property type="entry name" value="TcA_RBD"/>
    <property type="match status" value="1"/>
</dbReference>
<sequence length="2532" mass="277669">MYLTDEILDKLNASTNTGNSLKKASPDEKVTLPDIIVRSFAEVKELAGDALTWGEKNFLYQQAQQELKENKMAESRILSRANPQLANAVRLGIQQSSMLRSYDDLFPQRASSFVKPGSVASMFSPAGYLTELYREARSLHEDASQYHLDTRRPDLASLSLSQTNMDDELSTLSLSNKLLLNNIEASEKLDYNGVMEMLATYRQTGATPYSQPYEAVRQCIILQDPEFAAFRNNPTVAAKMDTASLLSIQSDISSELRKILIEEITDDNADELFKKNFGEIDVTLFQNVAYLASWYGLTYDEIALFLDTMTGNNIWTGNVLGSFYKTTYGTLEPYSITRTPGLKYDSELEYMDLFRVENNRFYVNVRFKNDYGRASLKRIATSGSDFYITQICNEDKLTLAGVTYQSATFTLDDDALAGEFELYLYRYGPDDCDPKISSYANFNVRDSGTDNNLNLTTITDSLLLKLNKLIRLYKATGISPSDIRSIIESSNSNLEINSDVLSQLFLVNYYMQHYGIDVSASLVLAGAAVGQVTRGNQASAFTRLFNTPMLNGTEFSADGTTIRLAPAEVTDTFRTGVIKRALGVSDTELYTLWTLAQGNSEPGDFICTVENLSALYRVSLLASVHDLSITELAALLSVSPYASTAVGSLSGAVLSMLVGFTDRYTQWLRGQNWTVSDLYLMLTDRFSTTLSPDIENLIATLKNGLASRDLSSAGESALITAAAPFIAAAVQLDSAETAAAVLQWLGQLKPQGLTVAAFLTLADKDGRTDSETSTLVSYCQVMGQLALIVQNISLSAAELSWVVAHPTIITENATVLNHDISTLYDLLQLHALLGRCGTLAAEILTSLSGKVGSEKTNLAIKTVATALSLDEQAVTQALAQCSSYAYFYSWIHLRDALQWLDVAGIFGITPANVATLVKLTPASPYADWIAASHALQAGLNPQQTARLSATLDGALSMAASAYVIKNIAPSWVTDRDKLYSWLLIDNQVSAQIKTTRIAEAIASVQLYVNRALSGQEDGVVSAVKSKTFFASDWDTYNKRYSTWATVSQLVYYPENYVDPTLRIGQTGMMDEMLQSLSLSQITSDTVESAFKTYMTRFEEIANLNVISGYHDSVSDQSGITYIIGRSAIGDYYWRSADIGKMSDGKLPSNAWSEWKKVTAALTPVSNLVRPVIFQSRLYLVWVESQDTATTSGSTTTKSTEYLLKYAHILHDGTWGSPASVMLNSGTLPLSGGGIDDAGMHCAKDVEQEKLYVYFYKKADSYSALPSGLAGLSLSSDGQVENISVDTAAQMARYIYLQLDTTSAVRLSTPYNADSRKVSVIARQVESQWGDGYYTVLSGGSVTGTSAYVDGDGVDLCVNAVARVVYSGSAGTRSRTQVDMMKAVGGAGNVFYVPELKVRSIIAEIHGRNFECVFYGGASSTGKDSIAIKVLDSISPVAGDRIHAFESGSINCLDHSDKGGLGTLTLRNNDSKLWIGNFNGINAENYICAFMSPDDRKWSLPIEFVFGDFKRIDTTMDLKQVNITITGAEVYETVASRRSKYSLDESLFNFSDRAVFIPFSEFNNNTAHLTVKMSATAPAGDDRFLGSETFSLTLTRVDESSMPVISLKRTNAYAQYLQYGVHRIRVNTLFAKQLVARANTGLNAVLSMDTQQLKEPKLGKGFYVSFVLPPYDVAVHGSSRNFTLNLKHVVDNNTHVVHSGVLTDSEISVRLFVPLDEKPLNSDYCARIFLKTGKMGDDTWKGAHFKYTGNSQTPIEINTSSDTSMFVSVTILADTSELMDFSGANALYFWEMFYYVPMMVFKRLLSESRFTEATQWIKYVWSPGGYLVNDQPATYQWNVRPLEDETTWHADPLDSVDPDAVAQADPMHYKVATFMSYLDLLIARGDAAYRQLERDTLNEAKMWYVQALDILGDEPYLSQSTGWPSPQLRDAATGTTKKSVQQALLHARQQVASGELRAANSLTDLFLPQQNEKLAGYWQTLAQRLYNLRHNLSIDGSPLSLSVYATPADPSALLSAAVVASQGGGDLQAAVMPAYRFPMILESARSMVAQLSQFGNTLLSITERQDAEALSELLQTQGAELGLQSIAMQTKTIGEIDADKVALEAGLSGAQSRLDSYTSLYDEDINTGERQAMDLGLSASVLYATAGVPYVVAAGMDVAPNIFGMAFGGSRYGAISQAIGMGIEIAAASTRMAAERLSQSEIYRRRRQEWEIQRNAAQSEVDQINAQLDALAVRREGAVLQKTNLETQQAQAQAQMTFLQNKFTSKALYNWLRGKLAAIYYQFYDLTVSRCLMAQKAYQWALSTESVTFIRPGAWQGTYAGLMAGETLMLNLAQMEQSYLEKDQRDKEMTRTVCLSEVYAGLTDKDSKGNSLSFNLSDQVVALVTAGSGSSGTGANGLRMTSDKQLQAMLKLSDLNIGDDYPSSLGKTRRIKQISVTLPALIGPYQDVRAILAYGGSVAVPRGCEALAVSHGMNDSGQFQLDFNDARWLPFEGIPVGDTGSLVLSFPGADGKQKDRLLSLTDIILHIRYTIAS</sequence>
<evidence type="ECO:0000259" key="5">
    <source>
        <dbReference type="Pfam" id="PF18518"/>
    </source>
</evidence>
<feature type="domain" description="Neuraminidase-like" evidence="4">
    <location>
        <begin position="1103"/>
        <end position="1257"/>
    </location>
</feature>
<evidence type="ECO:0000259" key="6">
    <source>
        <dbReference type="Pfam" id="PF20220"/>
    </source>
</evidence>
<evidence type="ECO:0000313" key="7">
    <source>
        <dbReference type="EMBL" id="PJZ02896.1"/>
    </source>
</evidence>
<dbReference type="Proteomes" id="UP000232062">
    <property type="component" value="Unassembled WGS sequence"/>
</dbReference>
<dbReference type="InterPro" id="IPR018003">
    <property type="entry name" value="Insecticidal_toxin/plasmid_vir"/>
</dbReference>
<dbReference type="Pfam" id="PF18413">
    <property type="entry name" value="Neuraminidase"/>
    <property type="match status" value="1"/>
</dbReference>
<dbReference type="Pfam" id="PF03538">
    <property type="entry name" value="VRP1"/>
    <property type="match status" value="1"/>
</dbReference>
<keyword evidence="8" id="KW-1185">Reference proteome</keyword>
<dbReference type="Pfam" id="PF18276">
    <property type="entry name" value="TcA_TcB_BD"/>
    <property type="match status" value="2"/>
</dbReference>
<dbReference type="RefSeq" id="WP_100704201.1">
    <property type="nucleotide sequence ID" value="NZ_PIQI01000030.1"/>
</dbReference>
<feature type="domain" description="TcA receptor binding" evidence="5">
    <location>
        <begin position="1654"/>
        <end position="1781"/>
    </location>
</feature>
<feature type="domain" description="Tc toxin complex TcA C-terminal TcB-binding" evidence="3">
    <location>
        <begin position="2226"/>
        <end position="2357"/>
    </location>
</feature>
<feature type="domain" description="Tc toxin complex TcA C-terminal TcB-binding" evidence="3">
    <location>
        <begin position="2462"/>
        <end position="2529"/>
    </location>
</feature>
<organism evidence="7 8">
    <name type="scientific">Pantoea rodasii</name>
    <dbReference type="NCBI Taxonomy" id="1076549"/>
    <lineage>
        <taxon>Bacteria</taxon>
        <taxon>Pseudomonadati</taxon>
        <taxon>Pseudomonadota</taxon>
        <taxon>Gammaproteobacteria</taxon>
        <taxon>Enterobacterales</taxon>
        <taxon>Erwiniaceae</taxon>
        <taxon>Pantoea</taxon>
    </lineage>
</organism>
<reference evidence="7 8" key="1">
    <citation type="submission" date="2017-11" db="EMBL/GenBank/DDBJ databases">
        <title>The genome sequence of Pantoea rodasii DSM 26611.</title>
        <authorList>
            <person name="Gao J."/>
            <person name="Mao X."/>
            <person name="Sun J."/>
        </authorList>
    </citation>
    <scope>NUCLEOTIDE SEQUENCE [LARGE SCALE GENOMIC DNA]</scope>
    <source>
        <strain evidence="7 8">DSM 26611</strain>
    </source>
</reference>
<dbReference type="STRING" id="1076549.HA45_20400"/>
<dbReference type="InterPro" id="IPR040840">
    <property type="entry name" value="TcA_TcB_BD"/>
</dbReference>
<dbReference type="InterPro" id="IPR041079">
    <property type="entry name" value="Neuraminidase-like"/>
</dbReference>
<accession>A0A2M9W5R0</accession>
<evidence type="ECO:0000259" key="3">
    <source>
        <dbReference type="Pfam" id="PF18276"/>
    </source>
</evidence>
<keyword evidence="1" id="KW-0843">Virulence</keyword>